<evidence type="ECO:0000313" key="1">
    <source>
        <dbReference type="EMBL" id="TYP87475.1"/>
    </source>
</evidence>
<gene>
    <name evidence="1" type="ORF">BD833_10663</name>
</gene>
<dbReference type="RefSeq" id="WP_208092581.1">
    <property type="nucleotide sequence ID" value="NZ_VNHW01000006.1"/>
</dbReference>
<accession>A0A5S5CV40</accession>
<sequence>MPLFSRRAAPSSDVPVLPYDSRSAEGLAARWVRWVASAGPLKNPLDDATGEHAAVNQPDDVWFLAGSYGKRVLRRCFVPAGRELFLPAFNMWEYPSTGPAPVVEDAWGSLTVDGRQWELATIGTPEPFVVAGARLNGVTSRKTPTPTTVWGLWALIGPLSPGPHEVHAAGGDGHGFEVDVTYQITVGGADPGYRTP</sequence>
<protein>
    <submittedName>
        <fullName evidence="1">Uncharacterized protein</fullName>
    </submittedName>
</protein>
<reference evidence="1 2" key="1">
    <citation type="submission" date="2019-07" db="EMBL/GenBank/DDBJ databases">
        <title>Genomic Encyclopedia of Archaeal and Bacterial Type Strains, Phase II (KMG-II): from individual species to whole genera.</title>
        <authorList>
            <person name="Goeker M."/>
        </authorList>
    </citation>
    <scope>NUCLEOTIDE SEQUENCE [LARGE SCALE GENOMIC DNA]</scope>
    <source>
        <strain evidence="1 2">DSM 46842</strain>
    </source>
</reference>
<dbReference type="AlphaFoldDB" id="A0A5S5CV40"/>
<dbReference type="EMBL" id="VNHW01000006">
    <property type="protein sequence ID" value="TYP87475.1"/>
    <property type="molecule type" value="Genomic_DNA"/>
</dbReference>
<comment type="caution">
    <text evidence="1">The sequence shown here is derived from an EMBL/GenBank/DDBJ whole genome shotgun (WGS) entry which is preliminary data.</text>
</comment>
<evidence type="ECO:0000313" key="2">
    <source>
        <dbReference type="Proteomes" id="UP000322499"/>
    </source>
</evidence>
<dbReference type="Proteomes" id="UP000322499">
    <property type="component" value="Unassembled WGS sequence"/>
</dbReference>
<name>A0A5S5CV40_9ACTN</name>
<proteinExistence type="predicted"/>
<organism evidence="1 2">
    <name type="scientific">Blastococcus xanthinilyticus</name>
    <dbReference type="NCBI Taxonomy" id="1564164"/>
    <lineage>
        <taxon>Bacteria</taxon>
        <taxon>Bacillati</taxon>
        <taxon>Actinomycetota</taxon>
        <taxon>Actinomycetes</taxon>
        <taxon>Geodermatophilales</taxon>
        <taxon>Geodermatophilaceae</taxon>
        <taxon>Blastococcus</taxon>
    </lineage>
</organism>
<keyword evidence="2" id="KW-1185">Reference proteome</keyword>